<keyword evidence="3" id="KW-1185">Reference proteome</keyword>
<name>A0AA35REP3_GEOBA</name>
<dbReference type="Proteomes" id="UP001174909">
    <property type="component" value="Unassembled WGS sequence"/>
</dbReference>
<gene>
    <name evidence="2" type="ORF">GBAR_LOCUS6545</name>
</gene>
<feature type="compositionally biased region" description="Basic and acidic residues" evidence="1">
    <location>
        <begin position="247"/>
        <end position="256"/>
    </location>
</feature>
<evidence type="ECO:0000313" key="3">
    <source>
        <dbReference type="Proteomes" id="UP001174909"/>
    </source>
</evidence>
<comment type="caution">
    <text evidence="2">The sequence shown here is derived from an EMBL/GenBank/DDBJ whole genome shotgun (WGS) entry which is preliminary data.</text>
</comment>
<dbReference type="AlphaFoldDB" id="A0AA35REP3"/>
<proteinExistence type="predicted"/>
<evidence type="ECO:0000256" key="1">
    <source>
        <dbReference type="SAM" id="MobiDB-lite"/>
    </source>
</evidence>
<feature type="compositionally biased region" description="Polar residues" evidence="1">
    <location>
        <begin position="20"/>
        <end position="34"/>
    </location>
</feature>
<organism evidence="2 3">
    <name type="scientific">Geodia barretti</name>
    <name type="common">Barrett's horny sponge</name>
    <dbReference type="NCBI Taxonomy" id="519541"/>
    <lineage>
        <taxon>Eukaryota</taxon>
        <taxon>Metazoa</taxon>
        <taxon>Porifera</taxon>
        <taxon>Demospongiae</taxon>
        <taxon>Heteroscleromorpha</taxon>
        <taxon>Tetractinellida</taxon>
        <taxon>Astrophorina</taxon>
        <taxon>Geodiidae</taxon>
        <taxon>Geodia</taxon>
    </lineage>
</organism>
<reference evidence="2" key="1">
    <citation type="submission" date="2023-03" db="EMBL/GenBank/DDBJ databases">
        <authorList>
            <person name="Steffen K."/>
            <person name="Cardenas P."/>
        </authorList>
    </citation>
    <scope>NUCLEOTIDE SEQUENCE</scope>
</reference>
<protein>
    <submittedName>
        <fullName evidence="2">Uncharacterized protein</fullName>
    </submittedName>
</protein>
<evidence type="ECO:0000313" key="2">
    <source>
        <dbReference type="EMBL" id="CAI8009799.1"/>
    </source>
</evidence>
<accession>A0AA35REP3</accession>
<sequence>MAAESDASDGRPKSGEDESGFSQPESETPDSSESIPGCVVSAMEETRLGSGQDSLCSGKPVRAHTGPVDPLHSGAAKSTPHTAPHLRMPQLETYEPTHKDSNPIATEETTDSQSPPAAEPADGPSGACGGNPDNPDPSVPSSDDVLADDNNRVTDSPVDGGNADDEMSKSLTPLEVKGKVKTGDAEYCYEFKGDPADVHKQTQTYMELVEKARSDERRRSSSSSSSSSSSQKDNSPITKNLPPIPDYDTKPKTNDK</sequence>
<feature type="compositionally biased region" description="Low complexity" evidence="1">
    <location>
        <begin position="221"/>
        <end position="230"/>
    </location>
</feature>
<dbReference type="EMBL" id="CASHTH010000992">
    <property type="protein sequence ID" value="CAI8009799.1"/>
    <property type="molecule type" value="Genomic_DNA"/>
</dbReference>
<feature type="compositionally biased region" description="Basic and acidic residues" evidence="1">
    <location>
        <begin position="208"/>
        <end position="219"/>
    </location>
</feature>
<feature type="region of interest" description="Disordered" evidence="1">
    <location>
        <begin position="1"/>
        <end position="256"/>
    </location>
</feature>
<feature type="compositionally biased region" description="Basic and acidic residues" evidence="1">
    <location>
        <begin position="176"/>
        <end position="200"/>
    </location>
</feature>